<evidence type="ECO:0000313" key="2">
    <source>
        <dbReference type="Proteomes" id="UP000620124"/>
    </source>
</evidence>
<gene>
    <name evidence="1" type="ORF">MVEN_01146800</name>
</gene>
<organism evidence="1 2">
    <name type="scientific">Mycena venus</name>
    <dbReference type="NCBI Taxonomy" id="2733690"/>
    <lineage>
        <taxon>Eukaryota</taxon>
        <taxon>Fungi</taxon>
        <taxon>Dikarya</taxon>
        <taxon>Basidiomycota</taxon>
        <taxon>Agaricomycotina</taxon>
        <taxon>Agaricomycetes</taxon>
        <taxon>Agaricomycetidae</taxon>
        <taxon>Agaricales</taxon>
        <taxon>Marasmiineae</taxon>
        <taxon>Mycenaceae</taxon>
        <taxon>Mycena</taxon>
    </lineage>
</organism>
<comment type="caution">
    <text evidence="1">The sequence shown here is derived from an EMBL/GenBank/DDBJ whole genome shotgun (WGS) entry which is preliminary data.</text>
</comment>
<dbReference type="Proteomes" id="UP000620124">
    <property type="component" value="Unassembled WGS sequence"/>
</dbReference>
<keyword evidence="2" id="KW-1185">Reference proteome</keyword>
<protein>
    <submittedName>
        <fullName evidence="1">Uncharacterized protein</fullName>
    </submittedName>
</protein>
<accession>A0A8H6Y0M8</accession>
<sequence length="125" mass="13680">MSKDRITGPMHVNLHSVCRIAGTYYLCALYGTQNWRPLAASSNDSALNSILVFPHLCIPGACRYVRPSLLFQAASYNSLFACTSARLTRTRAGHVISNPVVGRDPCFQCSELRVPLAKPLIIKSA</sequence>
<evidence type="ECO:0000313" key="1">
    <source>
        <dbReference type="EMBL" id="KAF7351855.1"/>
    </source>
</evidence>
<proteinExistence type="predicted"/>
<name>A0A8H6Y0M8_9AGAR</name>
<reference evidence="1" key="1">
    <citation type="submission" date="2020-05" db="EMBL/GenBank/DDBJ databases">
        <title>Mycena genomes resolve the evolution of fungal bioluminescence.</title>
        <authorList>
            <person name="Tsai I.J."/>
        </authorList>
    </citation>
    <scope>NUCLEOTIDE SEQUENCE</scope>
    <source>
        <strain evidence="1">CCC161011</strain>
    </source>
</reference>
<dbReference type="EMBL" id="JACAZI010000009">
    <property type="protein sequence ID" value="KAF7351855.1"/>
    <property type="molecule type" value="Genomic_DNA"/>
</dbReference>
<dbReference type="AlphaFoldDB" id="A0A8H6Y0M8"/>